<feature type="region of interest" description="Disordered" evidence="1">
    <location>
        <begin position="572"/>
        <end position="706"/>
    </location>
</feature>
<name>K0SYW2_THAOC</name>
<dbReference type="Proteomes" id="UP000266841">
    <property type="component" value="Unassembled WGS sequence"/>
</dbReference>
<sequence length="832" mass="88854">MIFRMQLSPISTTAMQSAMPSSTLRSAVFLLLLAALLRRGTYVRVPPVVSRGGLLRVPPAAVPVCPHDTGQAHQRVVHRAVVPRPHGVLHDPLAPVDRVQDAVDRDLVVLREGDLEVREGLEPGRLVPAALERAGRRALVLAGEERLDDRHLPLEVVRPPNVRELRVGPAVRVGGLDVRLRLDPVEVLGEAAQQERQELLRVVLLVAREGLVELAHRLLEGLGRQGGRVEGRGRLRGGGGPGRPRARRVGPVVALPEVVNEDREGLREPSLVSQGVRRVDVAQVRLGREVVPQDGRVAQALDRRVEVASVPHVVQSHDAVPERLGAVGGLALGLARGVGRVDFRPGPRAVVVPHLEHERDVLLLERGVAALEVALVADGQVEVEYPPDGVVARPRGLRGRRAVHADAVEEPQAEARVELVRAAAEAVPQPLHDVVEREVPRERHELLERPRLAPRARVAEEHGREEGVQLDLVLLLPVVDARPRRRAQRALRESLPVLRDDLPRYGGSAVVPRLQGAPRQGLHEDEVGVPPQSPLEAQYPLLAQEHVVVDLAHGVPSGGAAAAVAPGGLGEVLPRPPPLGSHDVPDRPLRPPGLDAPVPRAGVAVPVPPPDLVDEDALGGGRRRTDPEEDRRDQPEVEKVRSQPGLGHWHRGAGRVGRGGQVEVPPDETREVDRVGAGPGGAAGLGDDETSASGGSRPQEARVARVDERREALRRVGRRDAVDLLHALLGPDARVDARFDEGARVLPLEPAGGGGGGTSSPPSPRPSSPAGSWRGRRPNAPKAILRRGRSAACLAGTSTPGGIPGPAPAVVVPQRLVPDRVAPDASASYMVQ</sequence>
<dbReference type="EMBL" id="AGNL01015230">
    <property type="protein sequence ID" value="EJK66166.1"/>
    <property type="molecule type" value="Genomic_DNA"/>
</dbReference>
<feature type="region of interest" description="Disordered" evidence="1">
    <location>
        <begin position="746"/>
        <end position="809"/>
    </location>
</feature>
<evidence type="ECO:0000313" key="3">
    <source>
        <dbReference type="Proteomes" id="UP000266841"/>
    </source>
</evidence>
<keyword evidence="3" id="KW-1185">Reference proteome</keyword>
<evidence type="ECO:0000256" key="1">
    <source>
        <dbReference type="SAM" id="MobiDB-lite"/>
    </source>
</evidence>
<dbReference type="AlphaFoldDB" id="K0SYW2"/>
<proteinExistence type="predicted"/>
<gene>
    <name evidence="2" type="ORF">THAOC_12932</name>
</gene>
<protein>
    <submittedName>
        <fullName evidence="2">Uncharacterized protein</fullName>
    </submittedName>
</protein>
<organism evidence="2 3">
    <name type="scientific">Thalassiosira oceanica</name>
    <name type="common">Marine diatom</name>
    <dbReference type="NCBI Taxonomy" id="159749"/>
    <lineage>
        <taxon>Eukaryota</taxon>
        <taxon>Sar</taxon>
        <taxon>Stramenopiles</taxon>
        <taxon>Ochrophyta</taxon>
        <taxon>Bacillariophyta</taxon>
        <taxon>Coscinodiscophyceae</taxon>
        <taxon>Thalassiosirophycidae</taxon>
        <taxon>Thalassiosirales</taxon>
        <taxon>Thalassiosiraceae</taxon>
        <taxon>Thalassiosira</taxon>
    </lineage>
</organism>
<accession>K0SYW2</accession>
<feature type="compositionally biased region" description="Low complexity" evidence="1">
    <location>
        <begin position="595"/>
        <end position="605"/>
    </location>
</feature>
<comment type="caution">
    <text evidence="2">The sequence shown here is derived from an EMBL/GenBank/DDBJ whole genome shotgun (WGS) entry which is preliminary data.</text>
</comment>
<feature type="compositionally biased region" description="Basic and acidic residues" evidence="1">
    <location>
        <begin position="623"/>
        <end position="641"/>
    </location>
</feature>
<evidence type="ECO:0000313" key="2">
    <source>
        <dbReference type="EMBL" id="EJK66166.1"/>
    </source>
</evidence>
<feature type="compositionally biased region" description="Basic residues" evidence="1">
    <location>
        <begin position="774"/>
        <end position="789"/>
    </location>
</feature>
<reference evidence="2 3" key="1">
    <citation type="journal article" date="2012" name="Genome Biol.">
        <title>Genome and low-iron response of an oceanic diatom adapted to chronic iron limitation.</title>
        <authorList>
            <person name="Lommer M."/>
            <person name="Specht M."/>
            <person name="Roy A.S."/>
            <person name="Kraemer L."/>
            <person name="Andreson R."/>
            <person name="Gutowska M.A."/>
            <person name="Wolf J."/>
            <person name="Bergner S.V."/>
            <person name="Schilhabel M.B."/>
            <person name="Klostermeier U.C."/>
            <person name="Beiko R.G."/>
            <person name="Rosenstiel P."/>
            <person name="Hippler M."/>
            <person name="Laroche J."/>
        </authorList>
    </citation>
    <scope>NUCLEOTIDE SEQUENCE [LARGE SCALE GENOMIC DNA]</scope>
    <source>
        <strain evidence="2 3">CCMP1005</strain>
    </source>
</reference>